<protein>
    <submittedName>
        <fullName evidence="1">Uncharacterized protein</fullName>
    </submittedName>
</protein>
<dbReference type="RefSeq" id="WP_133538681.1">
    <property type="nucleotide sequence ID" value="NZ_SNXI01000002.1"/>
</dbReference>
<gene>
    <name evidence="1" type="ORF">DEU29_102118</name>
</gene>
<sequence>MHFDFNKLVIAFLPHKPYHLDILQGLLSLENLPYKLILIDSASYYIDPSVKDRLSFIQEHEISKHLNVVRLEELIAKGDLPAMLCVFNDWERSARVLVEAYNDAKLPSIAIAEGVQDYYDELSPTPRFPYQCAKHILLPCPYDKRFFHDSRQSVNVVGNPRISTLRPISTSTDQNTSEALINYNFSYGALAHCKTKWLNDAFQAIQSAGMKPVIAVHPSEDTPSRFMKYVSSMPLHETISRCACVVSRFSTVILESLALNVPVVYFPPREESVDKFKTIAEISSIANGPDQLEAILKNKIFLKFSQKDVTEYLKVHAGTHIDHKSKFTRLLDLILESSFVCDDKRNDLAKLLQLRLATQEHRNNYYMKSQLRLRANQTN</sequence>
<dbReference type="AlphaFoldDB" id="A0A4R6PQF9"/>
<organism evidence="1 2">
    <name type="scientific">Idiomarina aquatica</name>
    <dbReference type="NCBI Taxonomy" id="1327752"/>
    <lineage>
        <taxon>Bacteria</taxon>
        <taxon>Pseudomonadati</taxon>
        <taxon>Pseudomonadota</taxon>
        <taxon>Gammaproteobacteria</taxon>
        <taxon>Alteromonadales</taxon>
        <taxon>Idiomarinaceae</taxon>
        <taxon>Idiomarina</taxon>
    </lineage>
</organism>
<reference evidence="1 2" key="1">
    <citation type="submission" date="2019-03" db="EMBL/GenBank/DDBJ databases">
        <title>Freshwater and sediment microbial communities from various areas in North America, analyzing microbe dynamics in response to fracking.</title>
        <authorList>
            <person name="Lamendella R."/>
        </authorList>
    </citation>
    <scope>NUCLEOTIDE SEQUENCE [LARGE SCALE GENOMIC DNA]</scope>
    <source>
        <strain evidence="1 2">18_TX</strain>
    </source>
</reference>
<proteinExistence type="predicted"/>
<accession>A0A4R6PQF9</accession>
<dbReference type="Proteomes" id="UP000295531">
    <property type="component" value="Unassembled WGS sequence"/>
</dbReference>
<comment type="caution">
    <text evidence="1">The sequence shown here is derived from an EMBL/GenBank/DDBJ whole genome shotgun (WGS) entry which is preliminary data.</text>
</comment>
<evidence type="ECO:0000313" key="2">
    <source>
        <dbReference type="Proteomes" id="UP000295531"/>
    </source>
</evidence>
<keyword evidence="2" id="KW-1185">Reference proteome</keyword>
<evidence type="ECO:0000313" key="1">
    <source>
        <dbReference type="EMBL" id="TDP40218.1"/>
    </source>
</evidence>
<dbReference type="EMBL" id="SNXI01000002">
    <property type="protein sequence ID" value="TDP40218.1"/>
    <property type="molecule type" value="Genomic_DNA"/>
</dbReference>
<dbReference type="SUPFAM" id="SSF53756">
    <property type="entry name" value="UDP-Glycosyltransferase/glycogen phosphorylase"/>
    <property type="match status" value="1"/>
</dbReference>
<name>A0A4R6PQF9_9GAMM</name>